<dbReference type="InterPro" id="IPR016024">
    <property type="entry name" value="ARM-type_fold"/>
</dbReference>
<proteinExistence type="predicted"/>
<gene>
    <name evidence="1" type="ORF">EYB53_004400</name>
</gene>
<sequence>MHQSPIYTPSCPEASYPDTTALLAALSGANYACTEELAKALQARVGVNEIDVLLTMIERGTHELERRNAVRVLGRLAASPQASRASDLVLRVRASRVQLVLQELLAHADDNFLLQDAIWVLDSYFYPSFSAAPLFERVANAQTLAPALRYRAAAARGRLMLARSGVLHPDDQAFMLHGLRSDDPGVRTAAAHVIARLRTDQLGLDLIATLTHELAEAWKGEPPLTLIDDAPDPRDRGLLATYESSPSSLTARASLARARDRLEGGSTHLASLRQQYEFLTLTERSEHDGVSIRAGLATDEMAALLREVTHVREALRHLFGPDLAEPMDEKGTRTLQIKIFARQGIYRDYVRAFTHFTVDVDGLYDDANMIIYTHQRTSEQSANSLVESLRHEVAHHYAATHLFPGQWRTPGYHREPKGWADEGLAEVMAGLTASGPAPRPAQLRRLCERTPRPRLKVLLAQREGYDRFGTFDYDAAWAFTYYLVTEQPEALQRLYTAYREQRYHLRDWSQLAGLNLEEAERAWHRAIETWCAEQRAGSG</sequence>
<dbReference type="Gene3D" id="1.25.10.10">
    <property type="entry name" value="Leucine-rich Repeat Variant"/>
    <property type="match status" value="1"/>
</dbReference>
<dbReference type="SUPFAM" id="SSF48371">
    <property type="entry name" value="ARM repeat"/>
    <property type="match status" value="1"/>
</dbReference>
<dbReference type="Gene3D" id="3.40.30.160">
    <property type="entry name" value="Collagenase ColT, N-terminal domain"/>
    <property type="match status" value="1"/>
</dbReference>
<protein>
    <submittedName>
        <fullName evidence="1">Collagenase</fullName>
        <ecNumber evidence="1">3.4.24.3</ecNumber>
    </submittedName>
</protein>
<dbReference type="RefSeq" id="WP_167857254.1">
    <property type="nucleotide sequence ID" value="NZ_SIJK02000005.1"/>
</dbReference>
<comment type="caution">
    <text evidence="1">The sequence shown here is derived from an EMBL/GenBank/DDBJ whole genome shotgun (WGS) entry which is preliminary data.</text>
</comment>
<organism evidence="1 2">
    <name type="scientific">Candidatus Chloroploca mongolica</name>
    <dbReference type="NCBI Taxonomy" id="2528176"/>
    <lineage>
        <taxon>Bacteria</taxon>
        <taxon>Bacillati</taxon>
        <taxon>Chloroflexota</taxon>
        <taxon>Chloroflexia</taxon>
        <taxon>Chloroflexales</taxon>
        <taxon>Chloroflexineae</taxon>
        <taxon>Oscillochloridaceae</taxon>
        <taxon>Candidatus Chloroploca</taxon>
    </lineage>
</organism>
<keyword evidence="1" id="KW-0378">Hydrolase</keyword>
<accession>A0ABS4D681</accession>
<dbReference type="Gene3D" id="1.10.390.20">
    <property type="match status" value="1"/>
</dbReference>
<dbReference type="InterPro" id="IPR011989">
    <property type="entry name" value="ARM-like"/>
</dbReference>
<dbReference type="Pfam" id="PF01752">
    <property type="entry name" value="Peptidase_M9"/>
    <property type="match status" value="1"/>
</dbReference>
<evidence type="ECO:0000313" key="2">
    <source>
        <dbReference type="Proteomes" id="UP001193081"/>
    </source>
</evidence>
<name>A0ABS4D681_9CHLR</name>
<dbReference type="InterPro" id="IPR002169">
    <property type="entry name" value="Peptidase_M9A/M9B"/>
</dbReference>
<reference evidence="1 2" key="1">
    <citation type="submission" date="2021-03" db="EMBL/GenBank/DDBJ databases">
        <authorList>
            <person name="Grouzdev D.S."/>
        </authorList>
    </citation>
    <scope>NUCLEOTIDE SEQUENCE [LARGE SCALE GENOMIC DNA]</scope>
    <source>
        <strain evidence="1 2">M50-1</strain>
    </source>
</reference>
<dbReference type="GO" id="GO:0004222">
    <property type="term" value="F:metalloendopeptidase activity"/>
    <property type="evidence" value="ECO:0007669"/>
    <property type="project" value="UniProtKB-EC"/>
</dbReference>
<evidence type="ECO:0000313" key="1">
    <source>
        <dbReference type="EMBL" id="MBP1464944.1"/>
    </source>
</evidence>
<dbReference type="EC" id="3.4.24.3" evidence="1"/>
<dbReference type="Proteomes" id="UP001193081">
    <property type="component" value="Unassembled WGS sequence"/>
</dbReference>
<dbReference type="EMBL" id="SIJK02000005">
    <property type="protein sequence ID" value="MBP1464944.1"/>
    <property type="molecule type" value="Genomic_DNA"/>
</dbReference>
<keyword evidence="2" id="KW-1185">Reference proteome</keyword>